<protein>
    <recommendedName>
        <fullName evidence="3">DUF4369 domain-containing protein</fullName>
    </recommendedName>
</protein>
<evidence type="ECO:0000313" key="2">
    <source>
        <dbReference type="Proteomes" id="UP001596043"/>
    </source>
</evidence>
<organism evidence="1 2">
    <name type="scientific">Dokdonia ponticola</name>
    <dbReference type="NCBI Taxonomy" id="2041041"/>
    <lineage>
        <taxon>Bacteria</taxon>
        <taxon>Pseudomonadati</taxon>
        <taxon>Bacteroidota</taxon>
        <taxon>Flavobacteriia</taxon>
        <taxon>Flavobacteriales</taxon>
        <taxon>Flavobacteriaceae</taxon>
        <taxon>Dokdonia</taxon>
    </lineage>
</organism>
<gene>
    <name evidence="1" type="ORF">ACFO3O_13465</name>
</gene>
<dbReference type="RefSeq" id="WP_379979659.1">
    <property type="nucleotide sequence ID" value="NZ_JBHSFV010000008.1"/>
</dbReference>
<sequence>MNKTISKINSLLVVIIFLCLSCYPTKKGPTTNHQITKDTLNLGYMYWANDMTPFGFESQYSLILRGTVTQINTPKKTHEDALYTSVNGHIAIQEIILDSKSHDIDMTNVSFIETDCFDGTSLTKGDHVLVFCVSYEGAYAITGRQSIIKILANDKRYVTSLKKYIKSSYNPTVIEQDIDLWNAVSAGEALKEYIKTTENITTTKTPIRTQAFRLP</sequence>
<evidence type="ECO:0000313" key="1">
    <source>
        <dbReference type="EMBL" id="MFC4634923.1"/>
    </source>
</evidence>
<evidence type="ECO:0008006" key="3">
    <source>
        <dbReference type="Google" id="ProtNLM"/>
    </source>
</evidence>
<proteinExistence type="predicted"/>
<name>A0ABV9HZE7_9FLAO</name>
<keyword evidence="2" id="KW-1185">Reference proteome</keyword>
<comment type="caution">
    <text evidence="1">The sequence shown here is derived from an EMBL/GenBank/DDBJ whole genome shotgun (WGS) entry which is preliminary data.</text>
</comment>
<reference evidence="2" key="1">
    <citation type="journal article" date="2019" name="Int. J. Syst. Evol. Microbiol.">
        <title>The Global Catalogue of Microorganisms (GCM) 10K type strain sequencing project: providing services to taxonomists for standard genome sequencing and annotation.</title>
        <authorList>
            <consortium name="The Broad Institute Genomics Platform"/>
            <consortium name="The Broad Institute Genome Sequencing Center for Infectious Disease"/>
            <person name="Wu L."/>
            <person name="Ma J."/>
        </authorList>
    </citation>
    <scope>NUCLEOTIDE SEQUENCE [LARGE SCALE GENOMIC DNA]</scope>
    <source>
        <strain evidence="2">YJ-61-S</strain>
    </source>
</reference>
<accession>A0ABV9HZE7</accession>
<dbReference type="Proteomes" id="UP001596043">
    <property type="component" value="Unassembled WGS sequence"/>
</dbReference>
<dbReference type="EMBL" id="JBHSFV010000008">
    <property type="protein sequence ID" value="MFC4634923.1"/>
    <property type="molecule type" value="Genomic_DNA"/>
</dbReference>